<organism evidence="2 3">
    <name type="scientific">Janthinobacterium tructae</name>
    <dbReference type="NCBI Taxonomy" id="2590869"/>
    <lineage>
        <taxon>Bacteria</taxon>
        <taxon>Pseudomonadati</taxon>
        <taxon>Pseudomonadota</taxon>
        <taxon>Betaproteobacteria</taxon>
        <taxon>Burkholderiales</taxon>
        <taxon>Oxalobacteraceae</taxon>
        <taxon>Janthinobacterium</taxon>
    </lineage>
</organism>
<dbReference type="KEGG" id="jas:FJQ89_24290"/>
<accession>A0A4Y6RLP9</accession>
<feature type="signal peptide" evidence="1">
    <location>
        <begin position="1"/>
        <end position="22"/>
    </location>
</feature>
<proteinExistence type="predicted"/>
<dbReference type="AlphaFoldDB" id="A0A4Y6RLP9"/>
<evidence type="ECO:0000313" key="2">
    <source>
        <dbReference type="EMBL" id="QDG73195.1"/>
    </source>
</evidence>
<feature type="chain" id="PRO_5021499937" description="PEP-CTERM sorting domain-containing protein" evidence="1">
    <location>
        <begin position="23"/>
        <end position="91"/>
    </location>
</feature>
<gene>
    <name evidence="2" type="ORF">FJQ89_24290</name>
</gene>
<sequence length="91" mass="9815">MMRKMILLCAALSLWAAGNTHAADKPTPIPLAAYQATHAPLAVRLASFQLPDASQRALAPHEPSTHSLLLVAIVLLSLRMRVRASSEKFST</sequence>
<name>A0A4Y6RLP9_9BURK</name>
<dbReference type="RefSeq" id="WP_141172029.1">
    <property type="nucleotide sequence ID" value="NZ_CP041185.1"/>
</dbReference>
<evidence type="ECO:0000313" key="3">
    <source>
        <dbReference type="Proteomes" id="UP000316665"/>
    </source>
</evidence>
<protein>
    <recommendedName>
        <fullName evidence="4">PEP-CTERM sorting domain-containing protein</fullName>
    </recommendedName>
</protein>
<keyword evidence="3" id="KW-1185">Reference proteome</keyword>
<evidence type="ECO:0000256" key="1">
    <source>
        <dbReference type="SAM" id="SignalP"/>
    </source>
</evidence>
<dbReference type="OrthoDB" id="9966731at2"/>
<dbReference type="EMBL" id="CP041185">
    <property type="protein sequence ID" value="QDG73195.1"/>
    <property type="molecule type" value="Genomic_DNA"/>
</dbReference>
<keyword evidence="1" id="KW-0732">Signal</keyword>
<evidence type="ECO:0008006" key="4">
    <source>
        <dbReference type="Google" id="ProtNLM"/>
    </source>
</evidence>
<dbReference type="Proteomes" id="UP000316665">
    <property type="component" value="Chromosome"/>
</dbReference>
<reference evidence="2 3" key="1">
    <citation type="submission" date="2019-06" db="EMBL/GenBank/DDBJ databases">
        <title>Complete genome sequence of Janthinobacterium sp. SNU WT3 isolated from diseased rainbow trout.</title>
        <authorList>
            <person name="Oh W.T."/>
            <person name="Park S.C."/>
        </authorList>
    </citation>
    <scope>NUCLEOTIDE SEQUENCE [LARGE SCALE GENOMIC DNA]</scope>
    <source>
        <strain evidence="2 3">SNU WT3</strain>
    </source>
</reference>